<dbReference type="InterPro" id="IPR052587">
    <property type="entry name" value="TELO2-interacting_protein_1"/>
</dbReference>
<dbReference type="PANTHER" id="PTHR18460">
    <property type="entry name" value="TEL2 INTERACTING PROTEIN 1 TTI1 FAMILY MEMBER"/>
    <property type="match status" value="1"/>
</dbReference>
<accession>A0A812WAQ4</accession>
<dbReference type="InterPro" id="IPR016024">
    <property type="entry name" value="ARM-type_fold"/>
</dbReference>
<organism evidence="4 5">
    <name type="scientific">Symbiodinium pilosum</name>
    <name type="common">Dinoflagellate</name>
    <dbReference type="NCBI Taxonomy" id="2952"/>
    <lineage>
        <taxon>Eukaryota</taxon>
        <taxon>Sar</taxon>
        <taxon>Alveolata</taxon>
        <taxon>Dinophyceae</taxon>
        <taxon>Suessiales</taxon>
        <taxon>Symbiodiniaceae</taxon>
        <taxon>Symbiodinium</taxon>
    </lineage>
</organism>
<comment type="caution">
    <text evidence="4">The sequence shown here is derived from an EMBL/GenBank/DDBJ whole genome shotgun (WGS) entry which is preliminary data.</text>
</comment>
<dbReference type="AlphaFoldDB" id="A0A812WAQ4"/>
<keyword evidence="5" id="KW-1185">Reference proteome</keyword>
<evidence type="ECO:0000313" key="5">
    <source>
        <dbReference type="Proteomes" id="UP000649617"/>
    </source>
</evidence>
<dbReference type="SUPFAM" id="SSF48371">
    <property type="entry name" value="ARM repeat"/>
    <property type="match status" value="1"/>
</dbReference>
<dbReference type="EMBL" id="CAJNIZ010044029">
    <property type="protein sequence ID" value="CAE7675805.1"/>
    <property type="molecule type" value="Genomic_DNA"/>
</dbReference>
<dbReference type="Proteomes" id="UP000649617">
    <property type="component" value="Unassembled WGS sequence"/>
</dbReference>
<name>A0A812WAQ4_SYMPI</name>
<protein>
    <submittedName>
        <fullName evidence="4">Uncharacterized protein</fullName>
    </submittedName>
</protein>
<dbReference type="PANTHER" id="PTHR18460:SF3">
    <property type="entry name" value="TELO2-INTERACTING PROTEIN 1 HOMOLOG"/>
    <property type="match status" value="1"/>
</dbReference>
<dbReference type="InterPro" id="IPR049362">
    <property type="entry name" value="TTI1_rpt"/>
</dbReference>
<dbReference type="Pfam" id="PF24181">
    <property type="entry name" value="TPR_TTI1_C"/>
    <property type="match status" value="1"/>
</dbReference>
<evidence type="ECO:0000259" key="3">
    <source>
        <dbReference type="Pfam" id="PF24181"/>
    </source>
</evidence>
<evidence type="ECO:0000259" key="2">
    <source>
        <dbReference type="Pfam" id="PF24173"/>
    </source>
</evidence>
<evidence type="ECO:0000256" key="1">
    <source>
        <dbReference type="SAM" id="MobiDB-lite"/>
    </source>
</evidence>
<dbReference type="OrthoDB" id="2985014at2759"/>
<dbReference type="InterPro" id="IPR057566">
    <property type="entry name" value="TPR_TTI1_N"/>
</dbReference>
<feature type="domain" description="TTI1 C-terminal TPR" evidence="3">
    <location>
        <begin position="865"/>
        <end position="975"/>
    </location>
</feature>
<feature type="compositionally biased region" description="Polar residues" evidence="1">
    <location>
        <begin position="248"/>
        <end position="260"/>
    </location>
</feature>
<proteinExistence type="predicted"/>
<dbReference type="Pfam" id="PF21547">
    <property type="entry name" value="TTI1"/>
    <property type="match status" value="1"/>
</dbReference>
<dbReference type="GO" id="GO:0005737">
    <property type="term" value="C:cytoplasm"/>
    <property type="evidence" value="ECO:0007669"/>
    <property type="project" value="TreeGrafter"/>
</dbReference>
<reference evidence="4" key="1">
    <citation type="submission" date="2021-02" db="EMBL/GenBank/DDBJ databases">
        <authorList>
            <person name="Dougan E. K."/>
            <person name="Rhodes N."/>
            <person name="Thang M."/>
            <person name="Chan C."/>
        </authorList>
    </citation>
    <scope>NUCLEOTIDE SEQUENCE</scope>
</reference>
<dbReference type="Pfam" id="PF24173">
    <property type="entry name" value="TPR_TTI1_N"/>
    <property type="match status" value="1"/>
</dbReference>
<gene>
    <name evidence="4" type="ORF">SPIL2461_LOCUS18728</name>
</gene>
<dbReference type="InterPro" id="IPR057567">
    <property type="entry name" value="TPR_TTI1_C"/>
</dbReference>
<feature type="region of interest" description="Disordered" evidence="1">
    <location>
        <begin position="243"/>
        <end position="262"/>
    </location>
</feature>
<feature type="domain" description="TTI1 N-terminal TPR" evidence="2">
    <location>
        <begin position="17"/>
        <end position="344"/>
    </location>
</feature>
<evidence type="ECO:0000313" key="4">
    <source>
        <dbReference type="EMBL" id="CAE7675805.1"/>
    </source>
</evidence>
<sequence>MGSQPLQEAPSRFDQILAPVLARLSERPLPCLGLMEDVLKLLLVLLEGGDPAVLPTSKLQRVFPLVCERLMGLLEELRGKTSTRSGAQAEEMTLQILQSAQVLIVRYVPSTESEVTRMQFGYLAHLAIQLLNSGTTSKSAPRDQSIASILVLKAMAEIQAAANVLATFYPGVCTALVKLLLQAGKEFKVAFKIVVVSCGCLGAWMRAVLGNDVNADLLGEVKIRPPLTLEELFLQHNNPQKGPDMTVASGTKQAAGQSPGSRGVLPALHRDSAWLRETGRQSSDALVAVLRQAETAAETLWAEKASVRQAFLDLCISVLRHCDRSVTGEAVEACFEVVLAGLSDESPDAKRAATTFMCDLLADKYMGEQSANMRGRILEWLVKLTKDLQATSSKVEGARHVPKPLARLEGLLAFIESLPRSHSEQLSWQTIPPTSVGQLLEPVLQSSQLEASGLQNLLSDERSLTSVPGSSVSHAESLVKLFPYELEDTYQSGEEAGADIAASCRHPEESNQVQSWLLRSLKLTGGDISLARHLQRVLGRLGSAAGFEAMMTAIFEDEQCAWQQQISVEEPFPLSPPDPSESVRLGGVSLQRRSAAMFALAAFLEQGGTDAEMHFPALPPWLHVLSAHALMASALRSLAKCGQSIHVQVRRILKALLEDLGSHSFVISLAGHSTLSLLHDLLVEVSSLLASYADYLAGDVCFQLRFGSVGLDDRGIHPSLPPLLGAVVQHASLDMTPFLVDVVHALLTTETRLDERPLWVLRVLASTVQRLALVISTRRVEAAGPGTPIGPSPQTEEQLDVQPLRAVTAVAAFFSGGMLSWKLPRRRDGFLLNDLGLRLDEDAEDSEEAEPSFSSGVPMAALADSCVLLKHMARLSGDFIQRRFLSECWPGIWDRLRATLAVQNSPKWSPELKMQWAALDAIVFLSGDSSLVRGISQELIALALKFLGPNAAKTLRELAWTLLEQMVKVDPDLFWMYVPGFSLNFLGSRLSLLLCRSSERPEA</sequence>